<feature type="transmembrane region" description="Helical" evidence="1">
    <location>
        <begin position="59"/>
        <end position="78"/>
    </location>
</feature>
<dbReference type="AlphaFoldDB" id="A0A8J6PDE7"/>
<sequence length="342" mass="39241">MDSLTQIVLGAAVGEAVGGKKMGIKAAFWGAIAGTIPDLDVFLNGFYHPIEAALVHRGFSHSILFAVLFSPVFAWMLFRLYKRKYEYKTWILLFFFGIVTHPLLDVFTNYGTSLLWPSPERLSLDSVFVIDLLYTVPFLICVVVAISMKRTSLWRNRVNWIGIIYSSGYLLWGVIAKYTIENKADTYFAQSGVSVDRKMVSAMPATTFYWTIIGENRENYYVTYKSVFGEYKATDLEIIPKNHQLLDELKWKKGEEGYPELLKFISKGYYTIERKDSLYNFYDLRFGTATKLTNGKATTPVFGFGLIVDNGIVEKTERIRNRGAFSMLNFDVYWNNIFANYE</sequence>
<keyword evidence="1" id="KW-0812">Transmembrane</keyword>
<keyword evidence="1" id="KW-0472">Membrane</keyword>
<dbReference type="InterPro" id="IPR007404">
    <property type="entry name" value="YdjM-like"/>
</dbReference>
<accession>A0A8J6PDE7</accession>
<feature type="transmembrane region" description="Helical" evidence="1">
    <location>
        <begin position="26"/>
        <end position="47"/>
    </location>
</feature>
<keyword evidence="1" id="KW-1133">Transmembrane helix</keyword>
<organism evidence="2 3">
    <name type="scientific">Taishania pollutisoli</name>
    <dbReference type="NCBI Taxonomy" id="2766479"/>
    <lineage>
        <taxon>Bacteria</taxon>
        <taxon>Pseudomonadati</taxon>
        <taxon>Bacteroidota</taxon>
        <taxon>Flavobacteriia</taxon>
        <taxon>Flavobacteriales</taxon>
        <taxon>Crocinitomicaceae</taxon>
        <taxon>Taishania</taxon>
    </lineage>
</organism>
<feature type="transmembrane region" description="Helical" evidence="1">
    <location>
        <begin position="158"/>
        <end position="175"/>
    </location>
</feature>
<dbReference type="GO" id="GO:0016787">
    <property type="term" value="F:hydrolase activity"/>
    <property type="evidence" value="ECO:0007669"/>
    <property type="project" value="UniProtKB-KW"/>
</dbReference>
<dbReference type="Proteomes" id="UP000652681">
    <property type="component" value="Unassembled WGS sequence"/>
</dbReference>
<dbReference type="PANTHER" id="PTHR40031">
    <property type="entry name" value="HYPOTHETICAL MEMBRANE SPANNING PROTEIN"/>
    <property type="match status" value="1"/>
</dbReference>
<evidence type="ECO:0000313" key="3">
    <source>
        <dbReference type="Proteomes" id="UP000652681"/>
    </source>
</evidence>
<dbReference type="EMBL" id="JACVEL010000008">
    <property type="protein sequence ID" value="MBC9813152.1"/>
    <property type="molecule type" value="Genomic_DNA"/>
</dbReference>
<comment type="caution">
    <text evidence="2">The sequence shown here is derived from an EMBL/GenBank/DDBJ whole genome shotgun (WGS) entry which is preliminary data.</text>
</comment>
<dbReference type="Pfam" id="PF04307">
    <property type="entry name" value="YdjM"/>
    <property type="match status" value="1"/>
</dbReference>
<evidence type="ECO:0000313" key="2">
    <source>
        <dbReference type="EMBL" id="MBC9813152.1"/>
    </source>
</evidence>
<reference evidence="2" key="1">
    <citation type="submission" date="2020-09" db="EMBL/GenBank/DDBJ databases">
        <title>Taishania pollutisoli gen. nov., sp. nov., Isolated from Tetrabromobisphenol A-Contaminated Soil.</title>
        <authorList>
            <person name="Chen Q."/>
        </authorList>
    </citation>
    <scope>NUCLEOTIDE SEQUENCE</scope>
    <source>
        <strain evidence="2">CZZ-1</strain>
    </source>
</reference>
<feature type="transmembrane region" description="Helical" evidence="1">
    <location>
        <begin position="127"/>
        <end position="146"/>
    </location>
</feature>
<protein>
    <submittedName>
        <fullName evidence="2">Metal-dependent hydrolase</fullName>
    </submittedName>
</protein>
<dbReference type="InterPro" id="IPR053170">
    <property type="entry name" value="Transcription_regulator"/>
</dbReference>
<dbReference type="RefSeq" id="WP_216714404.1">
    <property type="nucleotide sequence ID" value="NZ_JACVEL010000008.1"/>
</dbReference>
<proteinExistence type="predicted"/>
<dbReference type="PANTHER" id="PTHR40031:SF1">
    <property type="entry name" value="MEMBRANE-BOUND METAL-DEPENDENT HYDROLASE"/>
    <property type="match status" value="1"/>
</dbReference>
<evidence type="ECO:0000256" key="1">
    <source>
        <dbReference type="SAM" id="Phobius"/>
    </source>
</evidence>
<keyword evidence="2" id="KW-0378">Hydrolase</keyword>
<keyword evidence="3" id="KW-1185">Reference proteome</keyword>
<feature type="transmembrane region" description="Helical" evidence="1">
    <location>
        <begin position="90"/>
        <end position="107"/>
    </location>
</feature>
<gene>
    <name evidence="2" type="ORF">H9Y05_11810</name>
</gene>
<name>A0A8J6PDE7_9FLAO</name>